<dbReference type="AlphaFoldDB" id="A0A2Z4Y4A4"/>
<comment type="subcellular location">
    <subcellularLocation>
        <location evidence="1">Membrane</location>
    </subcellularLocation>
</comment>
<feature type="transmembrane region" description="Helical" evidence="5">
    <location>
        <begin position="56"/>
        <end position="76"/>
    </location>
</feature>
<keyword evidence="2 5" id="KW-0812">Transmembrane</keyword>
<keyword evidence="4 5" id="KW-0472">Membrane</keyword>
<evidence type="ECO:0000256" key="4">
    <source>
        <dbReference type="ARBA" id="ARBA00023136"/>
    </source>
</evidence>
<dbReference type="Proteomes" id="UP000262583">
    <property type="component" value="Chromosome"/>
</dbReference>
<evidence type="ECO:0000256" key="1">
    <source>
        <dbReference type="ARBA" id="ARBA00004370"/>
    </source>
</evidence>
<keyword evidence="3 5" id="KW-1133">Transmembrane helix</keyword>
<evidence type="ECO:0000313" key="8">
    <source>
        <dbReference type="Proteomes" id="UP000262583"/>
    </source>
</evidence>
<dbReference type="Pfam" id="PF13664">
    <property type="entry name" value="DUF4149"/>
    <property type="match status" value="1"/>
</dbReference>
<feature type="transmembrane region" description="Helical" evidence="5">
    <location>
        <begin position="6"/>
        <end position="35"/>
    </location>
</feature>
<evidence type="ECO:0000256" key="5">
    <source>
        <dbReference type="SAM" id="Phobius"/>
    </source>
</evidence>
<organism evidence="7 8">
    <name type="scientific">Sumerlaea chitinivorans</name>
    <dbReference type="NCBI Taxonomy" id="2250252"/>
    <lineage>
        <taxon>Bacteria</taxon>
        <taxon>Candidatus Sumerlaeota</taxon>
        <taxon>Candidatus Sumerlaeia</taxon>
        <taxon>Candidatus Sumerlaeales</taxon>
        <taxon>Candidatus Sumerlaeaceae</taxon>
        <taxon>Candidatus Sumerlaea</taxon>
    </lineage>
</organism>
<dbReference type="InterPro" id="IPR025423">
    <property type="entry name" value="TMEM205-like"/>
</dbReference>
<dbReference type="GO" id="GO:0016020">
    <property type="term" value="C:membrane"/>
    <property type="evidence" value="ECO:0007669"/>
    <property type="project" value="UniProtKB-SubCell"/>
</dbReference>
<evidence type="ECO:0000259" key="6">
    <source>
        <dbReference type="Pfam" id="PF13664"/>
    </source>
</evidence>
<evidence type="ECO:0000256" key="2">
    <source>
        <dbReference type="ARBA" id="ARBA00022692"/>
    </source>
</evidence>
<reference evidence="7 8" key="1">
    <citation type="submission" date="2018-05" db="EMBL/GenBank/DDBJ databases">
        <title>A metagenomic window into the 2 km-deep terrestrial subsurface aquifer revealed taxonomically and functionally diverse microbial community comprising novel uncultured bacterial lineages.</title>
        <authorList>
            <person name="Kadnikov V.V."/>
            <person name="Mardanov A.V."/>
            <person name="Beletsky A.V."/>
            <person name="Banks D."/>
            <person name="Pimenov N.V."/>
            <person name="Frank Y.A."/>
            <person name="Karnachuk O.V."/>
            <person name="Ravin N.V."/>
        </authorList>
    </citation>
    <scope>NUCLEOTIDE SEQUENCE [LARGE SCALE GENOMIC DNA]</scope>
    <source>
        <strain evidence="7">BY</strain>
    </source>
</reference>
<gene>
    <name evidence="7" type="ORF">BRCON_0566</name>
</gene>
<accession>A0A2Z4Y4A4</accession>
<dbReference type="KEGG" id="schv:BRCON_0566"/>
<feature type="transmembrane region" description="Helical" evidence="5">
    <location>
        <begin position="149"/>
        <end position="171"/>
    </location>
</feature>
<evidence type="ECO:0000256" key="3">
    <source>
        <dbReference type="ARBA" id="ARBA00022989"/>
    </source>
</evidence>
<feature type="transmembrane region" description="Helical" evidence="5">
    <location>
        <begin position="88"/>
        <end position="107"/>
    </location>
</feature>
<proteinExistence type="predicted"/>
<feature type="domain" description="TMEM205-like" evidence="6">
    <location>
        <begin position="16"/>
        <end position="113"/>
    </location>
</feature>
<name>A0A2Z4Y4A4_SUMC1</name>
<protein>
    <recommendedName>
        <fullName evidence="6">TMEM205-like domain-containing protein</fullName>
    </recommendedName>
</protein>
<sequence length="183" mass="20423">MSPYLMYLGFAFQLVATGLWVGGLVFLIWIAYPLVFRECNTKIQASQLHSAMLHRFHTLEIIAALASLSGSGFLYLSGLNGSILYGDAAIALLMFLLCAYYAGYLLPRIEDLRIKVRDEEMFAREPDPTIFERFLKLHSLHTQLMRANVFFGALLLLMVIGLAIGCATQTVEVSTEAWLPGLL</sequence>
<evidence type="ECO:0000313" key="7">
    <source>
        <dbReference type="EMBL" id="AXA35343.1"/>
    </source>
</evidence>
<dbReference type="EMBL" id="CP030759">
    <property type="protein sequence ID" value="AXA35343.1"/>
    <property type="molecule type" value="Genomic_DNA"/>
</dbReference>